<dbReference type="Pfam" id="PF00849">
    <property type="entry name" value="PseudoU_synth_2"/>
    <property type="match status" value="1"/>
</dbReference>
<dbReference type="CDD" id="cd02869">
    <property type="entry name" value="PseudoU_synth_RluA_like"/>
    <property type="match status" value="1"/>
</dbReference>
<evidence type="ECO:0000313" key="7">
    <source>
        <dbReference type="Proteomes" id="UP000831495"/>
    </source>
</evidence>
<dbReference type="EMBL" id="CP093366">
    <property type="protein sequence ID" value="UQS82625.1"/>
    <property type="molecule type" value="Genomic_DNA"/>
</dbReference>
<keyword evidence="7" id="KW-1185">Reference proteome</keyword>
<dbReference type="SUPFAM" id="SSF55120">
    <property type="entry name" value="Pseudouridine synthase"/>
    <property type="match status" value="1"/>
</dbReference>
<name>A0ABY4PA64_9LACO</name>
<reference evidence="6" key="1">
    <citation type="journal article" date="2022" name="Int. J. Syst. Evol. Microbiol.">
        <title>Apilactobacillus apisilvae sp. nov., Nicolia spurrieriana gen. nov. sp. nov., Bombilactobacillus folatiphilus sp. nov. and Bombilactobacillus thymidiniphilus sp. nov., four new lactic acid bacterial isolates from stingless bees Tetragonula carbonaria and Austroplebeia australis.</title>
        <authorList>
            <person name="Oliphant S.A."/>
            <person name="Watson-Haigh N.S."/>
            <person name="Sumby K.M."/>
            <person name="Gardner J."/>
            <person name="Groom S."/>
            <person name="Jiranek V."/>
        </authorList>
    </citation>
    <scope>NUCLEOTIDE SEQUENCE</scope>
    <source>
        <strain evidence="6">SG4_D2</strain>
    </source>
</reference>
<dbReference type="PROSITE" id="PS01129">
    <property type="entry name" value="PSI_RLU"/>
    <property type="match status" value="1"/>
</dbReference>
<gene>
    <name evidence="6" type="ORF">MOO45_02980</name>
</gene>
<keyword evidence="3 4" id="KW-0413">Isomerase</keyword>
<evidence type="ECO:0000313" key="6">
    <source>
        <dbReference type="EMBL" id="UQS82625.1"/>
    </source>
</evidence>
<evidence type="ECO:0000256" key="4">
    <source>
        <dbReference type="RuleBase" id="RU362028"/>
    </source>
</evidence>
<dbReference type="NCBIfam" id="TIGR00005">
    <property type="entry name" value="rluA_subfam"/>
    <property type="match status" value="1"/>
</dbReference>
<dbReference type="InterPro" id="IPR050188">
    <property type="entry name" value="RluA_PseudoU_synthase"/>
</dbReference>
<protein>
    <recommendedName>
        <fullName evidence="4">Pseudouridine synthase</fullName>
        <ecNumber evidence="4">5.4.99.-</ecNumber>
    </recommendedName>
</protein>
<evidence type="ECO:0000256" key="1">
    <source>
        <dbReference type="ARBA" id="ARBA00000073"/>
    </source>
</evidence>
<dbReference type="InterPro" id="IPR006145">
    <property type="entry name" value="PsdUridine_synth_RsuA/RluA"/>
</dbReference>
<proteinExistence type="inferred from homology"/>
<accession>A0ABY4PA64</accession>
<dbReference type="Gene3D" id="3.30.2350.10">
    <property type="entry name" value="Pseudouridine synthase"/>
    <property type="match status" value="1"/>
</dbReference>
<feature type="domain" description="Pseudouridine synthase RsuA/RluA-like" evidence="5">
    <location>
        <begin position="89"/>
        <end position="235"/>
    </location>
</feature>
<comment type="catalytic activity">
    <reaction evidence="1 4">
        <text>a uridine in RNA = a pseudouridine in RNA</text>
        <dbReference type="Rhea" id="RHEA:48348"/>
        <dbReference type="Rhea" id="RHEA-COMP:12068"/>
        <dbReference type="Rhea" id="RHEA-COMP:12069"/>
        <dbReference type="ChEBI" id="CHEBI:65314"/>
        <dbReference type="ChEBI" id="CHEBI:65315"/>
    </reaction>
</comment>
<dbReference type="InterPro" id="IPR006224">
    <property type="entry name" value="PsdUridine_synth_RluA-like_CS"/>
</dbReference>
<dbReference type="InterPro" id="IPR006225">
    <property type="entry name" value="PsdUridine_synth_RluC/D"/>
</dbReference>
<evidence type="ECO:0000256" key="3">
    <source>
        <dbReference type="ARBA" id="ARBA00023235"/>
    </source>
</evidence>
<organism evidence="6 7">
    <name type="scientific">Bombilactobacillus folatiphilus</name>
    <dbReference type="NCBI Taxonomy" id="2923362"/>
    <lineage>
        <taxon>Bacteria</taxon>
        <taxon>Bacillati</taxon>
        <taxon>Bacillota</taxon>
        <taxon>Bacilli</taxon>
        <taxon>Lactobacillales</taxon>
        <taxon>Lactobacillaceae</taxon>
        <taxon>Bombilactobacillus</taxon>
    </lineage>
</organism>
<sequence length="288" mass="33419">MILERHLILQNMPQVMNLRQLLTSWYLPRKWQHELRINRSILVNRHYQSFNQLVHNGEQIDLAFAAQIHSQTYQPHRLPNCPIIFENRDLIIVNKPAGIKTHPNQPHESQTLFNHLAAILPSGPLMLHRLDKMTSGLIMVGKNPLIVPIIERQLALKQLQRTYIAVIPYQKQMDPQGTIDFNIGRDPTDQRKRQIDPAGKSAMTHYQIIQHNTSWALVKLQLETGRTHQLRVHLKALGTPILGDPLYSCQTAPRLFLHAYQLTYQQPFTWQMQTIQTTIPTSFLALTR</sequence>
<dbReference type="RefSeq" id="WP_249514903.1">
    <property type="nucleotide sequence ID" value="NZ_CP093366.1"/>
</dbReference>
<dbReference type="InterPro" id="IPR020103">
    <property type="entry name" value="PsdUridine_synth_cat_dom_sf"/>
</dbReference>
<dbReference type="PANTHER" id="PTHR21600">
    <property type="entry name" value="MITOCHONDRIAL RNA PSEUDOURIDINE SYNTHASE"/>
    <property type="match status" value="1"/>
</dbReference>
<evidence type="ECO:0000259" key="5">
    <source>
        <dbReference type="Pfam" id="PF00849"/>
    </source>
</evidence>
<comment type="function">
    <text evidence="4">Responsible for synthesis of pseudouridine from uracil.</text>
</comment>
<comment type="similarity">
    <text evidence="2 4">Belongs to the pseudouridine synthase RluA family.</text>
</comment>
<dbReference type="PANTHER" id="PTHR21600:SF44">
    <property type="entry name" value="RIBOSOMAL LARGE SUBUNIT PSEUDOURIDINE SYNTHASE D"/>
    <property type="match status" value="1"/>
</dbReference>
<dbReference type="EC" id="5.4.99.-" evidence="4"/>
<dbReference type="Proteomes" id="UP000831495">
    <property type="component" value="Chromosome"/>
</dbReference>
<evidence type="ECO:0000256" key="2">
    <source>
        <dbReference type="ARBA" id="ARBA00010876"/>
    </source>
</evidence>